<evidence type="ECO:0000313" key="2">
    <source>
        <dbReference type="Proteomes" id="UP000298738"/>
    </source>
</evidence>
<dbReference type="EMBL" id="CP034876">
    <property type="protein sequence ID" value="QCI21056.1"/>
    <property type="molecule type" value="Genomic_DNA"/>
</dbReference>
<accession>A0A4D6XUS9</accession>
<dbReference type="InterPro" id="IPR007809">
    <property type="entry name" value="FlgN-like"/>
</dbReference>
<dbReference type="Proteomes" id="UP000298738">
    <property type="component" value="Chromosome"/>
</dbReference>
<protein>
    <submittedName>
        <fullName evidence="1">Flagellar biosynthesis protein FlgN</fullName>
    </submittedName>
</protein>
<proteinExistence type="predicted"/>
<keyword evidence="1" id="KW-0969">Cilium</keyword>
<dbReference type="AlphaFoldDB" id="A0A4D6XUS9"/>
<organism evidence="1 2">
    <name type="scientific">Buchnera aphidicola</name>
    <name type="common">Hyperomyzus lactucae</name>
    <dbReference type="NCBI Taxonomy" id="1241860"/>
    <lineage>
        <taxon>Bacteria</taxon>
        <taxon>Pseudomonadati</taxon>
        <taxon>Pseudomonadota</taxon>
        <taxon>Gammaproteobacteria</taxon>
        <taxon>Enterobacterales</taxon>
        <taxon>Erwiniaceae</taxon>
        <taxon>Buchnera</taxon>
    </lineage>
</organism>
<reference evidence="1 2" key="2">
    <citation type="submission" date="2019-05" db="EMBL/GenBank/DDBJ databases">
        <title>Genome evolution of the obligate endosymbiont Buchnera aphidicola.</title>
        <authorList>
            <person name="Moran N.A."/>
        </authorList>
    </citation>
    <scope>NUCLEOTIDE SEQUENCE [LARGE SCALE GENOMIC DNA]</scope>
    <source>
        <strain evidence="1 2">Hla</strain>
    </source>
</reference>
<sequence>MNNLIDTIKKIENILSSLGIILNQEYYNLLHSYQNGEKLELTKKKILLKKYFLLNKNRIVLEKKYGIFAPYKNNYQLHNYWNKIVKQCLLLRELNLKNKILINKKFYLNQYFLELLPSYKTCITYNIKGNLKN</sequence>
<name>A0A4D6XUS9_9GAMM</name>
<dbReference type="GO" id="GO:0044780">
    <property type="term" value="P:bacterial-type flagellum assembly"/>
    <property type="evidence" value="ECO:0007669"/>
    <property type="project" value="InterPro"/>
</dbReference>
<reference evidence="1 2" key="1">
    <citation type="submission" date="2018-12" db="EMBL/GenBank/DDBJ databases">
        <authorList>
            <person name="Chong R.A."/>
        </authorList>
    </citation>
    <scope>NUCLEOTIDE SEQUENCE [LARGE SCALE GENOMIC DNA]</scope>
    <source>
        <strain evidence="1 2">Hla</strain>
    </source>
</reference>
<dbReference type="OrthoDB" id="6554581at2"/>
<dbReference type="RefSeq" id="WP_158357733.1">
    <property type="nucleotide sequence ID" value="NZ_CP034876.1"/>
</dbReference>
<keyword evidence="1" id="KW-0966">Cell projection</keyword>
<keyword evidence="1" id="KW-0282">Flagellum</keyword>
<evidence type="ECO:0000313" key="1">
    <source>
        <dbReference type="EMBL" id="QCI21056.1"/>
    </source>
</evidence>
<gene>
    <name evidence="1" type="ORF">D9V68_01705</name>
</gene>
<dbReference type="Pfam" id="PF05130">
    <property type="entry name" value="FlgN"/>
    <property type="match status" value="1"/>
</dbReference>